<dbReference type="PANTHER" id="PTHR30465:SF0">
    <property type="entry name" value="OLIGOPEPTIDE TRANSPORT SYSTEM PERMEASE PROTEIN APPB"/>
    <property type="match status" value="1"/>
</dbReference>
<organism evidence="9">
    <name type="scientific">hydrothermal vent metagenome</name>
    <dbReference type="NCBI Taxonomy" id="652676"/>
    <lineage>
        <taxon>unclassified sequences</taxon>
        <taxon>metagenomes</taxon>
        <taxon>ecological metagenomes</taxon>
    </lineage>
</organism>
<dbReference type="AlphaFoldDB" id="A0A3B0V084"/>
<evidence type="ECO:0000313" key="9">
    <source>
        <dbReference type="EMBL" id="VAW36451.1"/>
    </source>
</evidence>
<keyword evidence="5 7" id="KW-1133">Transmembrane helix</keyword>
<dbReference type="InterPro" id="IPR045621">
    <property type="entry name" value="BPD_transp_1_N"/>
</dbReference>
<feature type="transmembrane region" description="Helical" evidence="7">
    <location>
        <begin position="192"/>
        <end position="212"/>
    </location>
</feature>
<dbReference type="Gene3D" id="1.10.3720.10">
    <property type="entry name" value="MetI-like"/>
    <property type="match status" value="1"/>
</dbReference>
<name>A0A3B0V084_9ZZZZ</name>
<gene>
    <name evidence="9" type="ORF">MNBD_DELTA02-227</name>
</gene>
<sequence length="326" mass="36417">MFTYIIRRLLYAVPILIGVNLLTTLLFFYVNTPDDMARMMLGEKNLTPAVVENWKKDHGYDQPLFINSKEKGIAKVTQTIFFQKSAPLLWLDFGSSDRNNVDIAKEIKGRMWASLAIAIPTFIIGIATYLTFSMLLAYARGTYLDMWGVTLCVVMMSVSALFYIIGGQFIFGKILRLFPISGYDTGIHSVKFVILPVIIGIIGSVGGSVRFYRTVFLEELGKDYIRTARAKGLSERSVLFKHALKNAMIPILTNVVVSIPFLFYGSLIMESFFAIPGLGSFTIDAIGSQDFAIVRAMVYLGSLLYIAGLILTDISYTLADPRIRLE</sequence>
<dbReference type="PANTHER" id="PTHR30465">
    <property type="entry name" value="INNER MEMBRANE ABC TRANSPORTER"/>
    <property type="match status" value="1"/>
</dbReference>
<dbReference type="GO" id="GO:0055085">
    <property type="term" value="P:transmembrane transport"/>
    <property type="evidence" value="ECO:0007669"/>
    <property type="project" value="InterPro"/>
</dbReference>
<evidence type="ECO:0000256" key="5">
    <source>
        <dbReference type="ARBA" id="ARBA00022989"/>
    </source>
</evidence>
<evidence type="ECO:0000259" key="8">
    <source>
        <dbReference type="PROSITE" id="PS50928"/>
    </source>
</evidence>
<evidence type="ECO:0000256" key="1">
    <source>
        <dbReference type="ARBA" id="ARBA00004651"/>
    </source>
</evidence>
<feature type="transmembrane region" description="Helical" evidence="7">
    <location>
        <begin position="251"/>
        <end position="276"/>
    </location>
</feature>
<keyword evidence="6 7" id="KW-0472">Membrane</keyword>
<keyword evidence="3" id="KW-1003">Cell membrane</keyword>
<accession>A0A3B0V084</accession>
<evidence type="ECO:0000256" key="7">
    <source>
        <dbReference type="SAM" id="Phobius"/>
    </source>
</evidence>
<feature type="transmembrane region" description="Helical" evidence="7">
    <location>
        <begin position="9"/>
        <end position="30"/>
    </location>
</feature>
<dbReference type="SUPFAM" id="SSF161098">
    <property type="entry name" value="MetI-like"/>
    <property type="match status" value="1"/>
</dbReference>
<evidence type="ECO:0000256" key="2">
    <source>
        <dbReference type="ARBA" id="ARBA00022448"/>
    </source>
</evidence>
<keyword evidence="2" id="KW-0813">Transport</keyword>
<evidence type="ECO:0000256" key="6">
    <source>
        <dbReference type="ARBA" id="ARBA00023136"/>
    </source>
</evidence>
<proteinExistence type="predicted"/>
<dbReference type="InterPro" id="IPR000515">
    <property type="entry name" value="MetI-like"/>
</dbReference>
<dbReference type="EMBL" id="UOEZ01000041">
    <property type="protein sequence ID" value="VAW36451.1"/>
    <property type="molecule type" value="Genomic_DNA"/>
</dbReference>
<dbReference type="PROSITE" id="PS50928">
    <property type="entry name" value="ABC_TM1"/>
    <property type="match status" value="1"/>
</dbReference>
<comment type="subcellular location">
    <subcellularLocation>
        <location evidence="1">Cell membrane</location>
        <topology evidence="1">Multi-pass membrane protein</topology>
    </subcellularLocation>
</comment>
<dbReference type="Pfam" id="PF00528">
    <property type="entry name" value="BPD_transp_1"/>
    <property type="match status" value="1"/>
</dbReference>
<protein>
    <submittedName>
        <fullName evidence="9">ABC transporter, permease protein 1 (Cluster 5, nickel/peptides/opines)</fullName>
    </submittedName>
</protein>
<feature type="transmembrane region" description="Helical" evidence="7">
    <location>
        <begin position="115"/>
        <end position="139"/>
    </location>
</feature>
<reference evidence="9" key="1">
    <citation type="submission" date="2018-06" db="EMBL/GenBank/DDBJ databases">
        <authorList>
            <person name="Zhirakovskaya E."/>
        </authorList>
    </citation>
    <scope>NUCLEOTIDE SEQUENCE</scope>
</reference>
<dbReference type="CDD" id="cd06261">
    <property type="entry name" value="TM_PBP2"/>
    <property type="match status" value="1"/>
</dbReference>
<evidence type="ECO:0000256" key="3">
    <source>
        <dbReference type="ARBA" id="ARBA00022475"/>
    </source>
</evidence>
<dbReference type="GO" id="GO:0005886">
    <property type="term" value="C:plasma membrane"/>
    <property type="evidence" value="ECO:0007669"/>
    <property type="project" value="UniProtKB-SubCell"/>
</dbReference>
<feature type="transmembrane region" description="Helical" evidence="7">
    <location>
        <begin position="296"/>
        <end position="319"/>
    </location>
</feature>
<feature type="domain" description="ABC transmembrane type-1" evidence="8">
    <location>
        <begin position="111"/>
        <end position="315"/>
    </location>
</feature>
<dbReference type="Pfam" id="PF19300">
    <property type="entry name" value="BPD_transp_1_N"/>
    <property type="match status" value="1"/>
</dbReference>
<dbReference type="InterPro" id="IPR035906">
    <property type="entry name" value="MetI-like_sf"/>
</dbReference>
<feature type="transmembrane region" description="Helical" evidence="7">
    <location>
        <begin position="146"/>
        <end position="172"/>
    </location>
</feature>
<evidence type="ECO:0000256" key="4">
    <source>
        <dbReference type="ARBA" id="ARBA00022692"/>
    </source>
</evidence>
<keyword evidence="4 7" id="KW-0812">Transmembrane</keyword>